<dbReference type="GO" id="GO:0003723">
    <property type="term" value="F:RNA binding"/>
    <property type="evidence" value="ECO:0007669"/>
    <property type="project" value="UniProtKB-KW"/>
</dbReference>
<dbReference type="Pfam" id="PF01029">
    <property type="entry name" value="NusB"/>
    <property type="match status" value="1"/>
</dbReference>
<keyword evidence="4" id="KW-0805">Transcription regulation</keyword>
<evidence type="ECO:0000256" key="3">
    <source>
        <dbReference type="ARBA" id="ARBA00022884"/>
    </source>
</evidence>
<keyword evidence="3" id="KW-0694">RNA-binding</keyword>
<feature type="domain" description="NusB/RsmB/TIM44" evidence="6">
    <location>
        <begin position="7"/>
        <end position="129"/>
    </location>
</feature>
<gene>
    <name evidence="7" type="ORF">UFOPK2362_00653</name>
</gene>
<dbReference type="InterPro" id="IPR011605">
    <property type="entry name" value="NusB_fam"/>
</dbReference>
<evidence type="ECO:0000256" key="5">
    <source>
        <dbReference type="ARBA" id="ARBA00023163"/>
    </source>
</evidence>
<sequence>MSSARSKARKRALDFLYEADIKNVSARELFTLRGANELSQESYVRDLIAGVAEHIEKIDELIITYAQGWDMDRMPPIDRNILRLSLFEILWGNAIPIEVCIDEAVELAKSLSTDDSSSYINGVLGRVVKIKDSLAI</sequence>
<dbReference type="NCBIfam" id="TIGR01951">
    <property type="entry name" value="nusB"/>
    <property type="match status" value="1"/>
</dbReference>
<accession>A0A6J6NG48</accession>
<dbReference type="HAMAP" id="MF_00073">
    <property type="entry name" value="NusB"/>
    <property type="match status" value="1"/>
</dbReference>
<dbReference type="GO" id="GO:0006353">
    <property type="term" value="P:DNA-templated transcription termination"/>
    <property type="evidence" value="ECO:0007669"/>
    <property type="project" value="InterPro"/>
</dbReference>
<organism evidence="7">
    <name type="scientific">freshwater metagenome</name>
    <dbReference type="NCBI Taxonomy" id="449393"/>
    <lineage>
        <taxon>unclassified sequences</taxon>
        <taxon>metagenomes</taxon>
        <taxon>ecological metagenomes</taxon>
    </lineage>
</organism>
<comment type="similarity">
    <text evidence="1">Belongs to the NusB family.</text>
</comment>
<dbReference type="InterPro" id="IPR006027">
    <property type="entry name" value="NusB_RsmB_TIM44"/>
</dbReference>
<dbReference type="InterPro" id="IPR035926">
    <property type="entry name" value="NusB-like_sf"/>
</dbReference>
<dbReference type="AlphaFoldDB" id="A0A6J6NG48"/>
<dbReference type="SUPFAM" id="SSF48013">
    <property type="entry name" value="NusB-like"/>
    <property type="match status" value="1"/>
</dbReference>
<evidence type="ECO:0000259" key="6">
    <source>
        <dbReference type="Pfam" id="PF01029"/>
    </source>
</evidence>
<evidence type="ECO:0000256" key="2">
    <source>
        <dbReference type="ARBA" id="ARBA00022814"/>
    </source>
</evidence>
<dbReference type="Gene3D" id="1.10.940.10">
    <property type="entry name" value="NusB-like"/>
    <property type="match status" value="1"/>
</dbReference>
<evidence type="ECO:0000313" key="7">
    <source>
        <dbReference type="EMBL" id="CAB4685146.1"/>
    </source>
</evidence>
<dbReference type="PANTHER" id="PTHR11078">
    <property type="entry name" value="N UTILIZATION SUBSTANCE PROTEIN B-RELATED"/>
    <property type="match status" value="1"/>
</dbReference>
<keyword evidence="2" id="KW-0889">Transcription antitermination</keyword>
<dbReference type="GO" id="GO:0005829">
    <property type="term" value="C:cytosol"/>
    <property type="evidence" value="ECO:0007669"/>
    <property type="project" value="TreeGrafter"/>
</dbReference>
<dbReference type="GO" id="GO:0031564">
    <property type="term" value="P:transcription antitermination"/>
    <property type="evidence" value="ECO:0007669"/>
    <property type="project" value="UniProtKB-KW"/>
</dbReference>
<evidence type="ECO:0000256" key="4">
    <source>
        <dbReference type="ARBA" id="ARBA00023015"/>
    </source>
</evidence>
<reference evidence="7" key="1">
    <citation type="submission" date="2020-05" db="EMBL/GenBank/DDBJ databases">
        <authorList>
            <person name="Chiriac C."/>
            <person name="Salcher M."/>
            <person name="Ghai R."/>
            <person name="Kavagutti S V."/>
        </authorList>
    </citation>
    <scope>NUCLEOTIDE SEQUENCE</scope>
</reference>
<name>A0A6J6NG48_9ZZZZ</name>
<proteinExistence type="inferred from homology"/>
<keyword evidence="5" id="KW-0804">Transcription</keyword>
<protein>
    <submittedName>
        <fullName evidence="7">Unannotated protein</fullName>
    </submittedName>
</protein>
<dbReference type="PANTHER" id="PTHR11078:SF3">
    <property type="entry name" value="ANTITERMINATION NUSB DOMAIN-CONTAINING PROTEIN"/>
    <property type="match status" value="1"/>
</dbReference>
<dbReference type="EMBL" id="CAEZXI010000059">
    <property type="protein sequence ID" value="CAB4685146.1"/>
    <property type="molecule type" value="Genomic_DNA"/>
</dbReference>
<evidence type="ECO:0000256" key="1">
    <source>
        <dbReference type="ARBA" id="ARBA00005952"/>
    </source>
</evidence>